<gene>
    <name evidence="5" type="ORF">P0Y48_08320</name>
</gene>
<dbReference type="PANTHER" id="PTHR30146:SF153">
    <property type="entry name" value="LACTOSE OPERON REPRESSOR"/>
    <property type="match status" value="1"/>
</dbReference>
<evidence type="ECO:0000256" key="3">
    <source>
        <dbReference type="ARBA" id="ARBA00023163"/>
    </source>
</evidence>
<dbReference type="Gene3D" id="1.10.260.40">
    <property type="entry name" value="lambda repressor-like DNA-binding domains"/>
    <property type="match status" value="1"/>
</dbReference>
<dbReference type="InterPro" id="IPR046335">
    <property type="entry name" value="LacI/GalR-like_sensor"/>
</dbReference>
<sequence>MAGIAEVAARAGVSKATASRALTGSGYVSDATRQRVREVADELGYVPSTSAVSLATGRTQNIGVVMPYVNRWFFAEVLEGIQQTLLERGLDLTLYDAKPGTPGRDRIFGDFLARKRFDGLIAVGLEPQDHELEQLVQIGRPIVSVVGSGEDASLIAIDDDYAARRATEHLLGLGHTQIAFLGGGTGVHWAHVDRQRLSGYESAMSEAGMSDRIRHVRSEVSLPGGYQSAVDLLGDARQRPTGIVAVCDEVAVGAIIAARRLGIHVPSELSVVGIDDHEYAEMFSLTTLQQVPRQQGRAAVEMLLAQIADPDRPITHVQMHARLIVRSTTSAVDAQSSAVLDADLIRGTATE</sequence>
<dbReference type="InterPro" id="IPR010982">
    <property type="entry name" value="Lambda_DNA-bd_dom_sf"/>
</dbReference>
<dbReference type="Pfam" id="PF00356">
    <property type="entry name" value="LacI"/>
    <property type="match status" value="1"/>
</dbReference>
<evidence type="ECO:0000256" key="1">
    <source>
        <dbReference type="ARBA" id="ARBA00023015"/>
    </source>
</evidence>
<dbReference type="GO" id="GO:0003700">
    <property type="term" value="F:DNA-binding transcription factor activity"/>
    <property type="evidence" value="ECO:0007669"/>
    <property type="project" value="TreeGrafter"/>
</dbReference>
<evidence type="ECO:0000313" key="6">
    <source>
        <dbReference type="Proteomes" id="UP001213972"/>
    </source>
</evidence>
<accession>A0AAJ5W0P4</accession>
<dbReference type="CDD" id="cd01392">
    <property type="entry name" value="HTH_LacI"/>
    <property type="match status" value="1"/>
</dbReference>
<keyword evidence="3" id="KW-0804">Transcription</keyword>
<evidence type="ECO:0000313" key="5">
    <source>
        <dbReference type="EMBL" id="WEK12481.1"/>
    </source>
</evidence>
<dbReference type="GO" id="GO:0000976">
    <property type="term" value="F:transcription cis-regulatory region binding"/>
    <property type="evidence" value="ECO:0007669"/>
    <property type="project" value="TreeGrafter"/>
</dbReference>
<dbReference type="SUPFAM" id="SSF47413">
    <property type="entry name" value="lambda repressor-like DNA-binding domains"/>
    <property type="match status" value="1"/>
</dbReference>
<dbReference type="SUPFAM" id="SSF53822">
    <property type="entry name" value="Periplasmic binding protein-like I"/>
    <property type="match status" value="1"/>
</dbReference>
<proteinExistence type="predicted"/>
<name>A0AAJ5W0P4_9MICO</name>
<dbReference type="PROSITE" id="PS00356">
    <property type="entry name" value="HTH_LACI_1"/>
    <property type="match status" value="1"/>
</dbReference>
<dbReference type="PROSITE" id="PS50932">
    <property type="entry name" value="HTH_LACI_2"/>
    <property type="match status" value="1"/>
</dbReference>
<dbReference type="Proteomes" id="UP001213972">
    <property type="component" value="Chromosome"/>
</dbReference>
<reference evidence="5" key="1">
    <citation type="submission" date="2023-03" db="EMBL/GenBank/DDBJ databases">
        <title>Andean soil-derived lignocellulolytic bacterial consortium as a source of novel taxa and putative plastic-active enzymes.</title>
        <authorList>
            <person name="Diaz-Garcia L."/>
            <person name="Chuvochina M."/>
            <person name="Feuerriegel G."/>
            <person name="Bunk B."/>
            <person name="Sproer C."/>
            <person name="Streit W.R."/>
            <person name="Rodriguez L.M."/>
            <person name="Overmann J."/>
            <person name="Jimenez D.J."/>
        </authorList>
    </citation>
    <scope>NUCLEOTIDE SEQUENCE</scope>
    <source>
        <strain evidence="5">MAG 4610</strain>
    </source>
</reference>
<organism evidence="5 6">
    <name type="scientific">Candidatus Microbacterium phytovorans</name>
    <dbReference type="NCBI Taxonomy" id="3121374"/>
    <lineage>
        <taxon>Bacteria</taxon>
        <taxon>Bacillati</taxon>
        <taxon>Actinomycetota</taxon>
        <taxon>Actinomycetes</taxon>
        <taxon>Micrococcales</taxon>
        <taxon>Microbacteriaceae</taxon>
        <taxon>Microbacterium</taxon>
    </lineage>
</organism>
<dbReference type="Pfam" id="PF13377">
    <property type="entry name" value="Peripla_BP_3"/>
    <property type="match status" value="1"/>
</dbReference>
<protein>
    <submittedName>
        <fullName evidence="5">LacI family DNA-binding transcriptional regulator</fullName>
    </submittedName>
</protein>
<dbReference type="Gene3D" id="3.40.50.2300">
    <property type="match status" value="2"/>
</dbReference>
<dbReference type="SMART" id="SM00354">
    <property type="entry name" value="HTH_LACI"/>
    <property type="match status" value="1"/>
</dbReference>
<dbReference type="CDD" id="cd06267">
    <property type="entry name" value="PBP1_LacI_sugar_binding-like"/>
    <property type="match status" value="1"/>
</dbReference>
<dbReference type="PANTHER" id="PTHR30146">
    <property type="entry name" value="LACI-RELATED TRANSCRIPTIONAL REPRESSOR"/>
    <property type="match status" value="1"/>
</dbReference>
<dbReference type="InterPro" id="IPR000843">
    <property type="entry name" value="HTH_LacI"/>
</dbReference>
<dbReference type="EMBL" id="CP119321">
    <property type="protein sequence ID" value="WEK12481.1"/>
    <property type="molecule type" value="Genomic_DNA"/>
</dbReference>
<evidence type="ECO:0000259" key="4">
    <source>
        <dbReference type="PROSITE" id="PS50932"/>
    </source>
</evidence>
<keyword evidence="1" id="KW-0805">Transcription regulation</keyword>
<keyword evidence="2 5" id="KW-0238">DNA-binding</keyword>
<dbReference type="InterPro" id="IPR028082">
    <property type="entry name" value="Peripla_BP_I"/>
</dbReference>
<dbReference type="AlphaFoldDB" id="A0AAJ5W0P4"/>
<feature type="domain" description="HTH lacI-type" evidence="4">
    <location>
        <begin position="2"/>
        <end position="56"/>
    </location>
</feature>
<evidence type="ECO:0000256" key="2">
    <source>
        <dbReference type="ARBA" id="ARBA00023125"/>
    </source>
</evidence>